<gene>
    <name evidence="2" type="ORF">ATN88_17820</name>
</gene>
<evidence type="ECO:0000313" key="3">
    <source>
        <dbReference type="Proteomes" id="UP000070529"/>
    </source>
</evidence>
<name>A0A135I644_9GAMM</name>
<dbReference type="InterPro" id="IPR025991">
    <property type="entry name" value="Chemoreceptor_zinc-bind_dom"/>
</dbReference>
<comment type="caution">
    <text evidence="2">The sequence shown here is derived from an EMBL/GenBank/DDBJ whole genome shotgun (WGS) entry which is preliminary data.</text>
</comment>
<feature type="domain" description="Chemoreceptor zinc-binding" evidence="1">
    <location>
        <begin position="14"/>
        <end position="80"/>
    </location>
</feature>
<organism evidence="2 3">
    <name type="scientific">Enterovibrio coralii</name>
    <dbReference type="NCBI Taxonomy" id="294935"/>
    <lineage>
        <taxon>Bacteria</taxon>
        <taxon>Pseudomonadati</taxon>
        <taxon>Pseudomonadota</taxon>
        <taxon>Gammaproteobacteria</taxon>
        <taxon>Vibrionales</taxon>
        <taxon>Vibrionaceae</taxon>
        <taxon>Enterovibrio</taxon>
    </lineage>
</organism>
<sequence length="128" mass="14442">MTIIKEIDAAVGAHGAWKQKLRNAINTGECESTPERVKQDNNCSFGKWLHYRIEEQYKASPYYEEVVSLHAAFHREAGSILALALNGDVEAASEKMKLCSEFSSLSASLTAKMREWQEFLQSEMKKQA</sequence>
<evidence type="ECO:0000259" key="1">
    <source>
        <dbReference type="Pfam" id="PF13682"/>
    </source>
</evidence>
<accession>A0A135I644</accession>
<dbReference type="Proteomes" id="UP000070529">
    <property type="component" value="Unassembled WGS sequence"/>
</dbReference>
<keyword evidence="3" id="KW-1185">Reference proteome</keyword>
<dbReference type="Pfam" id="PF13682">
    <property type="entry name" value="CZB"/>
    <property type="match status" value="1"/>
</dbReference>
<dbReference type="Gene3D" id="1.20.120.30">
    <property type="entry name" value="Aspartate receptor, ligand-binding domain"/>
    <property type="match status" value="1"/>
</dbReference>
<dbReference type="EMBL" id="LNTY01000043">
    <property type="protein sequence ID" value="KXF80926.1"/>
    <property type="molecule type" value="Genomic_DNA"/>
</dbReference>
<dbReference type="STRING" id="294935.ATN88_17820"/>
<dbReference type="OrthoDB" id="9808588at2"/>
<evidence type="ECO:0000313" key="2">
    <source>
        <dbReference type="EMBL" id="KXF80926.1"/>
    </source>
</evidence>
<reference evidence="2 3" key="1">
    <citation type="submission" date="2015-11" db="EMBL/GenBank/DDBJ databases">
        <title>Genomic Taxonomy of the Vibrionaceae.</title>
        <authorList>
            <person name="Gomez-Gil B."/>
            <person name="Enciso-Ibarra J."/>
        </authorList>
    </citation>
    <scope>NUCLEOTIDE SEQUENCE [LARGE SCALE GENOMIC DNA]</scope>
    <source>
        <strain evidence="2 3">CAIM 912</strain>
    </source>
</reference>
<protein>
    <recommendedName>
        <fullName evidence="1">Chemoreceptor zinc-binding domain-containing protein</fullName>
    </recommendedName>
</protein>
<proteinExistence type="predicted"/>
<dbReference type="RefSeq" id="WP_067418360.1">
    <property type="nucleotide sequence ID" value="NZ_LNTY01000043.1"/>
</dbReference>
<dbReference type="AlphaFoldDB" id="A0A135I644"/>